<dbReference type="AlphaFoldDB" id="A0A2W5UNS4"/>
<dbReference type="EMBL" id="QFQP01000050">
    <property type="protein sequence ID" value="PZR04944.1"/>
    <property type="molecule type" value="Genomic_DNA"/>
</dbReference>
<dbReference type="Proteomes" id="UP000249061">
    <property type="component" value="Unassembled WGS sequence"/>
</dbReference>
<evidence type="ECO:0000313" key="3">
    <source>
        <dbReference type="Proteomes" id="UP000249061"/>
    </source>
</evidence>
<feature type="transmembrane region" description="Helical" evidence="1">
    <location>
        <begin position="43"/>
        <end position="64"/>
    </location>
</feature>
<evidence type="ECO:0000256" key="1">
    <source>
        <dbReference type="SAM" id="Phobius"/>
    </source>
</evidence>
<accession>A0A2W5UNS4</accession>
<reference evidence="2 3" key="1">
    <citation type="submission" date="2017-08" db="EMBL/GenBank/DDBJ databases">
        <title>Infants hospitalized years apart are colonized by the same room-sourced microbial strains.</title>
        <authorList>
            <person name="Brooks B."/>
            <person name="Olm M.R."/>
            <person name="Firek B.A."/>
            <person name="Baker R."/>
            <person name="Thomas B.C."/>
            <person name="Morowitz M.J."/>
            <person name="Banfield J.F."/>
        </authorList>
    </citation>
    <scope>NUCLEOTIDE SEQUENCE [LARGE SCALE GENOMIC DNA]</scope>
    <source>
        <strain evidence="2">S2_003_000_R2_14</strain>
    </source>
</reference>
<sequence length="225" mass="23740">MKTHLRTAAVALFAVFLLWLYGGDVVRWGRLQAAPVAVMNDAPLLPLGLFGTVVACALLAALSTRLTKKALLPPRVAKWVPVVAVLLPLIDFVVISSRSSFVQPEELLIGAANSVAQAAAENSGTQVVAREPAVLEAAVAPFTDVPIFVKGERVPNWKVQLREGCSGPAADARDATPGTIVYCVSVDRRQAWVNVVATAAGHTFGEVAMSGLEAPWVAAVQLDQP</sequence>
<evidence type="ECO:0000313" key="2">
    <source>
        <dbReference type="EMBL" id="PZR04944.1"/>
    </source>
</evidence>
<keyword evidence="1" id="KW-0472">Membrane</keyword>
<feature type="transmembrane region" description="Helical" evidence="1">
    <location>
        <begin position="76"/>
        <end position="95"/>
    </location>
</feature>
<comment type="caution">
    <text evidence="2">The sequence shown here is derived from an EMBL/GenBank/DDBJ whole genome shotgun (WGS) entry which is preliminary data.</text>
</comment>
<keyword evidence="1" id="KW-1133">Transmembrane helix</keyword>
<protein>
    <submittedName>
        <fullName evidence="2">Uncharacterized protein</fullName>
    </submittedName>
</protein>
<organism evidence="2 3">
    <name type="scientific">Archangium gephyra</name>
    <dbReference type="NCBI Taxonomy" id="48"/>
    <lineage>
        <taxon>Bacteria</taxon>
        <taxon>Pseudomonadati</taxon>
        <taxon>Myxococcota</taxon>
        <taxon>Myxococcia</taxon>
        <taxon>Myxococcales</taxon>
        <taxon>Cystobacterineae</taxon>
        <taxon>Archangiaceae</taxon>
        <taxon>Archangium</taxon>
    </lineage>
</organism>
<gene>
    <name evidence="2" type="ORF">DI536_33370</name>
</gene>
<name>A0A2W5UNS4_9BACT</name>
<keyword evidence="1" id="KW-0812">Transmembrane</keyword>
<proteinExistence type="predicted"/>